<accession>A0A6B1DV89</accession>
<dbReference type="AlphaFoldDB" id="A0A6B1DV89"/>
<dbReference type="Gene3D" id="3.40.50.720">
    <property type="entry name" value="NAD(P)-binding Rossmann-like Domain"/>
    <property type="match status" value="1"/>
</dbReference>
<gene>
    <name evidence="2" type="ORF">F4Y08_09705</name>
</gene>
<dbReference type="SUPFAM" id="SSF51735">
    <property type="entry name" value="NAD(P)-binding Rossmann-fold domains"/>
    <property type="match status" value="1"/>
</dbReference>
<protein>
    <submittedName>
        <fullName evidence="2">SDR family NAD(P)-dependent oxidoreductase</fullName>
    </submittedName>
</protein>
<dbReference type="InterPro" id="IPR036291">
    <property type="entry name" value="NAD(P)-bd_dom_sf"/>
</dbReference>
<dbReference type="EMBL" id="VXPY01000069">
    <property type="protein sequence ID" value="MYD90593.1"/>
    <property type="molecule type" value="Genomic_DNA"/>
</dbReference>
<dbReference type="PRINTS" id="PR00081">
    <property type="entry name" value="GDHRDH"/>
</dbReference>
<reference evidence="2" key="1">
    <citation type="submission" date="2019-09" db="EMBL/GenBank/DDBJ databases">
        <title>Characterisation of the sponge microbiome using genome-centric metagenomics.</title>
        <authorList>
            <person name="Engelberts J.P."/>
            <person name="Robbins S.J."/>
            <person name="De Goeij J.M."/>
            <person name="Aranda M."/>
            <person name="Bell S.C."/>
            <person name="Webster N.S."/>
        </authorList>
    </citation>
    <scope>NUCLEOTIDE SEQUENCE</scope>
    <source>
        <strain evidence="2">SB0662_bin_9</strain>
    </source>
</reference>
<proteinExistence type="predicted"/>
<dbReference type="GO" id="GO:0016491">
    <property type="term" value="F:oxidoreductase activity"/>
    <property type="evidence" value="ECO:0007669"/>
    <property type="project" value="UniProtKB-KW"/>
</dbReference>
<keyword evidence="1" id="KW-0560">Oxidoreductase</keyword>
<dbReference type="Pfam" id="PF00106">
    <property type="entry name" value="adh_short"/>
    <property type="match status" value="1"/>
</dbReference>
<evidence type="ECO:0000256" key="1">
    <source>
        <dbReference type="ARBA" id="ARBA00023002"/>
    </source>
</evidence>
<dbReference type="PANTHER" id="PTHR43157:SF66">
    <property type="entry name" value="WW DOMAIN-CONTAINING OXIDOREDUCTASE-LIKE PROTEIN"/>
    <property type="match status" value="1"/>
</dbReference>
<organism evidence="2">
    <name type="scientific">Caldilineaceae bacterium SB0662_bin_9</name>
    <dbReference type="NCBI Taxonomy" id="2605258"/>
    <lineage>
        <taxon>Bacteria</taxon>
        <taxon>Bacillati</taxon>
        <taxon>Chloroflexota</taxon>
        <taxon>Caldilineae</taxon>
        <taxon>Caldilineales</taxon>
        <taxon>Caldilineaceae</taxon>
    </lineage>
</organism>
<dbReference type="InterPro" id="IPR002347">
    <property type="entry name" value="SDR_fam"/>
</dbReference>
<evidence type="ECO:0000313" key="2">
    <source>
        <dbReference type="EMBL" id="MYD90593.1"/>
    </source>
</evidence>
<dbReference type="PANTHER" id="PTHR43157">
    <property type="entry name" value="PHOSPHATIDYLINOSITOL-GLYCAN BIOSYNTHESIS CLASS F PROTEIN-RELATED"/>
    <property type="match status" value="1"/>
</dbReference>
<comment type="caution">
    <text evidence="2">The sequence shown here is derived from an EMBL/GenBank/DDBJ whole genome shotgun (WGS) entry which is preliminary data.</text>
</comment>
<sequence length="139" mass="14891">MVHMETILVTGSTDGIGKATAKALAERGCEVIVHGRNEARAQSAQRDLINTTGNPNIRTVSADFSSLAQVRDMANEINDLPKLDVLINNAAIATNLRTLTEDGFVCTWPATSTDGEPIATRSLPMPCSRASWPASWIPT</sequence>
<name>A0A6B1DV89_9CHLR</name>